<dbReference type="InterPro" id="IPR006091">
    <property type="entry name" value="Acyl-CoA_Oxase/DH_mid-dom"/>
</dbReference>
<gene>
    <name evidence="9" type="ORF">HMPREF9607_00985</name>
</gene>
<feature type="domain" description="Acyl-CoA dehydrogenase/oxidase C-terminal" evidence="6">
    <location>
        <begin position="233"/>
        <end position="381"/>
    </location>
</feature>
<dbReference type="InterPro" id="IPR013786">
    <property type="entry name" value="AcylCoA_DH/ox_N"/>
</dbReference>
<dbReference type="InterPro" id="IPR037069">
    <property type="entry name" value="AcylCoA_DH/ox_N_sf"/>
</dbReference>
<dbReference type="Proteomes" id="UP000003179">
    <property type="component" value="Unassembled WGS sequence"/>
</dbReference>
<dbReference type="Pfam" id="PF00441">
    <property type="entry name" value="Acyl-CoA_dh_1"/>
    <property type="match status" value="1"/>
</dbReference>
<organism evidence="9 10">
    <name type="scientific">Cutibacterium modestum HL044PA1</name>
    <dbReference type="NCBI Taxonomy" id="765109"/>
    <lineage>
        <taxon>Bacteria</taxon>
        <taxon>Bacillati</taxon>
        <taxon>Actinomycetota</taxon>
        <taxon>Actinomycetes</taxon>
        <taxon>Propionibacteriales</taxon>
        <taxon>Propionibacteriaceae</taxon>
        <taxon>Cutibacterium</taxon>
        <taxon>Cutibacterium modestum</taxon>
    </lineage>
</organism>
<sequence>MIGVAMCYHLSDEHEMLRQFVREFAESKLAPNAAEVDEKGVFAQQQYDSLVEAGFAAPGIPERYGGDGSDEIAAAIIMEEVARVCASSSTVISSNELGAVPLLKYGSEEQRSRYLSEVASGKALFGYALSEADAGSDPAALKCRADEDGDSFVLNGVKAWVTEAGEAKYLVVFAVTDPSDSRHRISALMVHADDPGISYGAPEHKMGIRGSVTREVIFKDTRIPKERVIGRRGHGLSVALGTLDNSRVSIAAQAVGIAQGALDTATDYVQKRRQFGQPLSNFEGIQFMLADMAMRLEAARALTYSAADRSGRQTDDVSYFGAAAKCFASDTAMSVCTDAVQLLGGIGYSKESAVERMFRDAKVTQIYEGTNQIQRIVIARQPFGKCR</sequence>
<evidence type="ECO:0000259" key="7">
    <source>
        <dbReference type="Pfam" id="PF02770"/>
    </source>
</evidence>
<keyword evidence="10" id="KW-1185">Reference proteome</keyword>
<dbReference type="PROSITE" id="PS00072">
    <property type="entry name" value="ACYL_COA_DH_1"/>
    <property type="match status" value="1"/>
</dbReference>
<evidence type="ECO:0000256" key="2">
    <source>
        <dbReference type="ARBA" id="ARBA00009347"/>
    </source>
</evidence>
<protein>
    <submittedName>
        <fullName evidence="9">Acyl-CoA dehydrogenase, C-terminal domain protein</fullName>
    </submittedName>
</protein>
<dbReference type="EMBL" id="ADZU01000017">
    <property type="protein sequence ID" value="EFS92772.1"/>
    <property type="molecule type" value="Genomic_DNA"/>
</dbReference>
<evidence type="ECO:0000256" key="4">
    <source>
        <dbReference type="ARBA" id="ARBA00022827"/>
    </source>
</evidence>
<feature type="domain" description="Acyl-CoA oxidase/dehydrogenase middle" evidence="7">
    <location>
        <begin position="127"/>
        <end position="220"/>
    </location>
</feature>
<keyword evidence="5" id="KW-0560">Oxidoreductase</keyword>
<dbReference type="InterPro" id="IPR046373">
    <property type="entry name" value="Acyl-CoA_Oxase/DH_mid-dom_sf"/>
</dbReference>
<evidence type="ECO:0000256" key="5">
    <source>
        <dbReference type="RuleBase" id="RU362125"/>
    </source>
</evidence>
<dbReference type="Pfam" id="PF02770">
    <property type="entry name" value="Acyl-CoA_dh_M"/>
    <property type="match status" value="1"/>
</dbReference>
<proteinExistence type="inferred from homology"/>
<dbReference type="Gene3D" id="2.40.110.10">
    <property type="entry name" value="Butyryl-CoA Dehydrogenase, subunit A, domain 2"/>
    <property type="match status" value="1"/>
</dbReference>
<keyword evidence="3 5" id="KW-0285">Flavoprotein</keyword>
<feature type="domain" description="Acyl-CoA dehydrogenase/oxidase N-terminal" evidence="8">
    <location>
        <begin position="11"/>
        <end position="122"/>
    </location>
</feature>
<evidence type="ECO:0000256" key="3">
    <source>
        <dbReference type="ARBA" id="ARBA00022630"/>
    </source>
</evidence>
<evidence type="ECO:0000259" key="6">
    <source>
        <dbReference type="Pfam" id="PF00441"/>
    </source>
</evidence>
<dbReference type="Gene3D" id="1.20.140.10">
    <property type="entry name" value="Butyryl-CoA Dehydrogenase, subunit A, domain 3"/>
    <property type="match status" value="1"/>
</dbReference>
<dbReference type="PROSITE" id="PS00073">
    <property type="entry name" value="ACYL_COA_DH_2"/>
    <property type="match status" value="1"/>
</dbReference>
<evidence type="ECO:0000259" key="8">
    <source>
        <dbReference type="Pfam" id="PF02771"/>
    </source>
</evidence>
<dbReference type="Pfam" id="PF02771">
    <property type="entry name" value="Acyl-CoA_dh_N"/>
    <property type="match status" value="1"/>
</dbReference>
<comment type="caution">
    <text evidence="9">The sequence shown here is derived from an EMBL/GenBank/DDBJ whole genome shotgun (WGS) entry which is preliminary data.</text>
</comment>
<evidence type="ECO:0000313" key="10">
    <source>
        <dbReference type="Proteomes" id="UP000003179"/>
    </source>
</evidence>
<comment type="cofactor">
    <cofactor evidence="1 5">
        <name>FAD</name>
        <dbReference type="ChEBI" id="CHEBI:57692"/>
    </cofactor>
</comment>
<dbReference type="InterPro" id="IPR009100">
    <property type="entry name" value="AcylCoA_DH/oxidase_NM_dom_sf"/>
</dbReference>
<accession>A0ABN0C6B6</accession>
<dbReference type="PANTHER" id="PTHR43884">
    <property type="entry name" value="ACYL-COA DEHYDROGENASE"/>
    <property type="match status" value="1"/>
</dbReference>
<keyword evidence="4 5" id="KW-0274">FAD</keyword>
<evidence type="ECO:0000313" key="9">
    <source>
        <dbReference type="EMBL" id="EFS92772.1"/>
    </source>
</evidence>
<name>A0ABN0C6B6_9ACTN</name>
<comment type="similarity">
    <text evidence="2 5">Belongs to the acyl-CoA dehydrogenase family.</text>
</comment>
<dbReference type="InterPro" id="IPR006089">
    <property type="entry name" value="Acyl-CoA_DH_CS"/>
</dbReference>
<dbReference type="SUPFAM" id="SSF56645">
    <property type="entry name" value="Acyl-CoA dehydrogenase NM domain-like"/>
    <property type="match status" value="1"/>
</dbReference>
<dbReference type="PANTHER" id="PTHR43884:SF12">
    <property type="entry name" value="ISOVALERYL-COA DEHYDROGENASE, MITOCHONDRIAL-RELATED"/>
    <property type="match status" value="1"/>
</dbReference>
<evidence type="ECO:0000256" key="1">
    <source>
        <dbReference type="ARBA" id="ARBA00001974"/>
    </source>
</evidence>
<dbReference type="InterPro" id="IPR036250">
    <property type="entry name" value="AcylCo_DH-like_C"/>
</dbReference>
<dbReference type="PIRSF" id="PIRSF016578">
    <property type="entry name" value="HsaA"/>
    <property type="match status" value="1"/>
</dbReference>
<dbReference type="Gene3D" id="1.10.540.10">
    <property type="entry name" value="Acyl-CoA dehydrogenase/oxidase, N-terminal domain"/>
    <property type="match status" value="1"/>
</dbReference>
<dbReference type="InterPro" id="IPR009075">
    <property type="entry name" value="AcylCo_DH/oxidase_C"/>
</dbReference>
<reference evidence="9" key="1">
    <citation type="submission" date="2010-08" db="EMBL/GenBank/DDBJ databases">
        <authorList>
            <person name="Weinstock G."/>
            <person name="Sodergren E."/>
            <person name="Clifton S."/>
            <person name="Fulton L."/>
            <person name="Fulton B."/>
            <person name="Courtney L."/>
            <person name="Fronick C."/>
            <person name="Harrison M."/>
            <person name="Strong C."/>
            <person name="Farmer C."/>
            <person name="Delahaunty K."/>
            <person name="Markovic C."/>
            <person name="Hall O."/>
            <person name="Minx P."/>
            <person name="Tomlinson C."/>
            <person name="Mitreva M."/>
            <person name="Hou S."/>
            <person name="Chen J."/>
            <person name="Wollam A."/>
            <person name="Pepin K.H."/>
            <person name="Johnson M."/>
            <person name="Bhonagiri V."/>
            <person name="Zhang X."/>
            <person name="Suruliraj S."/>
            <person name="Warren W."/>
            <person name="Chinwalla A."/>
            <person name="Mardis E.R."/>
            <person name="Wilson R.K."/>
        </authorList>
    </citation>
    <scope>NUCLEOTIDE SEQUENCE [LARGE SCALE GENOMIC DNA]</scope>
    <source>
        <strain evidence="9">HL044PA1</strain>
    </source>
</reference>
<dbReference type="SUPFAM" id="SSF47203">
    <property type="entry name" value="Acyl-CoA dehydrogenase C-terminal domain-like"/>
    <property type="match status" value="1"/>
</dbReference>